<dbReference type="Gene3D" id="1.20.1260.10">
    <property type="match status" value="1"/>
</dbReference>
<proteinExistence type="predicted"/>
<accession>A0A6J4TZS0</accession>
<dbReference type="Pfam" id="PF05974">
    <property type="entry name" value="DUF892"/>
    <property type="match status" value="1"/>
</dbReference>
<dbReference type="AlphaFoldDB" id="A0A6J4TZS0"/>
<evidence type="ECO:0000313" key="2">
    <source>
        <dbReference type="EMBL" id="CAA9536300.1"/>
    </source>
</evidence>
<dbReference type="PANTHER" id="PTHR30565">
    <property type="entry name" value="PROTEIN YCIF"/>
    <property type="match status" value="1"/>
</dbReference>
<dbReference type="InterPro" id="IPR010287">
    <property type="entry name" value="DUF892_YciF-like"/>
</dbReference>
<keyword evidence="1" id="KW-0175">Coiled coil</keyword>
<name>A0A6J4TZS0_9BACT</name>
<dbReference type="PANTHER" id="PTHR30565:SF9">
    <property type="entry name" value="PROTEIN YCIF"/>
    <property type="match status" value="1"/>
</dbReference>
<dbReference type="InterPro" id="IPR047114">
    <property type="entry name" value="YciF"/>
</dbReference>
<organism evidence="2">
    <name type="scientific">uncultured Thermomicrobiales bacterium</name>
    <dbReference type="NCBI Taxonomy" id="1645740"/>
    <lineage>
        <taxon>Bacteria</taxon>
        <taxon>Pseudomonadati</taxon>
        <taxon>Thermomicrobiota</taxon>
        <taxon>Thermomicrobia</taxon>
        <taxon>Thermomicrobiales</taxon>
        <taxon>environmental samples</taxon>
    </lineage>
</organism>
<dbReference type="SUPFAM" id="SSF47240">
    <property type="entry name" value="Ferritin-like"/>
    <property type="match status" value="1"/>
</dbReference>
<evidence type="ECO:0000256" key="1">
    <source>
        <dbReference type="SAM" id="Coils"/>
    </source>
</evidence>
<dbReference type="EMBL" id="CADCWF010000014">
    <property type="protein sequence ID" value="CAA9536300.1"/>
    <property type="molecule type" value="Genomic_DNA"/>
</dbReference>
<dbReference type="InterPro" id="IPR012347">
    <property type="entry name" value="Ferritin-like"/>
</dbReference>
<feature type="coiled-coil region" evidence="1">
    <location>
        <begin position="132"/>
        <end position="162"/>
    </location>
</feature>
<reference evidence="2" key="1">
    <citation type="submission" date="2020-02" db="EMBL/GenBank/DDBJ databases">
        <authorList>
            <person name="Meier V. D."/>
        </authorList>
    </citation>
    <scope>NUCLEOTIDE SEQUENCE</scope>
    <source>
        <strain evidence="2">AVDCRST_MAG59</strain>
    </source>
</reference>
<protein>
    <submittedName>
        <fullName evidence="2">Uncharacterized protein</fullName>
    </submittedName>
</protein>
<sequence length="179" mass="19468">MATMSMKTPQDLFIHELSDIHSGEQIVVQMLEQAQGMVQHPQLQEGLRMHAEQSRQQARRVEQVIQMMGAQPHPVECHAAKGLMQSLMEVVASDPSPQVLEGAVVAGAMKTEHLEIAGYTGLVEKARAMGQTEAAQLLQENLQEEMQMLQQVEQIATQLTQQMAAMPGANAAAQASASS</sequence>
<dbReference type="InterPro" id="IPR009078">
    <property type="entry name" value="Ferritin-like_SF"/>
</dbReference>
<gene>
    <name evidence="2" type="ORF">AVDCRST_MAG59-288</name>
</gene>